<feature type="transmembrane region" description="Helical" evidence="11">
    <location>
        <begin position="237"/>
        <end position="261"/>
    </location>
</feature>
<protein>
    <recommendedName>
        <fullName evidence="11">Heme A synthase</fullName>
        <shortName evidence="11">HAS</shortName>
        <ecNumber evidence="11">1.17.99.9</ecNumber>
    </recommendedName>
    <alternativeName>
        <fullName evidence="11">Cytochrome aa3-controlling protein</fullName>
    </alternativeName>
</protein>
<feature type="binding site" description="axial binding residue" evidence="11">
    <location>
        <position position="272"/>
    </location>
    <ligand>
        <name>heme</name>
        <dbReference type="ChEBI" id="CHEBI:30413"/>
    </ligand>
    <ligandPart>
        <name>Fe</name>
        <dbReference type="ChEBI" id="CHEBI:18248"/>
    </ligandPart>
</feature>
<evidence type="ECO:0000313" key="13">
    <source>
        <dbReference type="Proteomes" id="UP000198853"/>
    </source>
</evidence>
<evidence type="ECO:0000256" key="5">
    <source>
        <dbReference type="ARBA" id="ARBA00022989"/>
    </source>
</evidence>
<feature type="transmembrane region" description="Helical" evidence="11">
    <location>
        <begin position="7"/>
        <end position="25"/>
    </location>
</feature>
<dbReference type="Proteomes" id="UP000198853">
    <property type="component" value="Unassembled WGS sequence"/>
</dbReference>
<keyword evidence="8 11" id="KW-0350">Heme biosynthesis</keyword>
<accession>A0A1G8MC72</accession>
<feature type="transmembrane region" description="Helical" evidence="11">
    <location>
        <begin position="63"/>
        <end position="80"/>
    </location>
</feature>
<dbReference type="EMBL" id="FNEN01000004">
    <property type="protein sequence ID" value="SDI65538.1"/>
    <property type="molecule type" value="Genomic_DNA"/>
</dbReference>
<feature type="transmembrane region" description="Helical" evidence="11">
    <location>
        <begin position="120"/>
        <end position="140"/>
    </location>
</feature>
<comment type="function">
    <text evidence="11">Catalyzes the conversion of heme O to heme A by two successive hydroxylations of the methyl group at C8. The first hydroxylation forms heme I, the second hydroxylation results in an unstable dihydroxymethyl group, which spontaneously dehydrates, resulting in the formyl group of heme A.</text>
</comment>
<feature type="transmembrane region" description="Helical" evidence="11">
    <location>
        <begin position="160"/>
        <end position="178"/>
    </location>
</feature>
<dbReference type="RefSeq" id="WP_090397227.1">
    <property type="nucleotide sequence ID" value="NZ_FNEN01000004.1"/>
</dbReference>
<dbReference type="UniPathway" id="UPA00269">
    <property type="reaction ID" value="UER00713"/>
</dbReference>
<dbReference type="PANTHER" id="PTHR35457">
    <property type="entry name" value="HEME A SYNTHASE"/>
    <property type="match status" value="1"/>
</dbReference>
<dbReference type="PANTHER" id="PTHR35457:SF1">
    <property type="entry name" value="HEME A SYNTHASE"/>
    <property type="match status" value="1"/>
</dbReference>
<sequence>MNKGLKIFGVLTSIGMLIVLLQGSVVTKTDSGDGCGETWPLCFGEFVPASPALATLIEYSHRMVSGVVGLMVVILAFWSVKKLSHMRETKFWALMAVLFIIFQGLMGAAAVVFGSSSLVLALHFGISAISFATVVILTALAFEDGRRLPAPRVKKGFRGYLFFVLAYTYAVIYSGAYVKHTGSTYACAQFPHCGDVANFGFQAGVQMTHRIAAIVLVVLLFILFVQAFRYRYESKMLAGSGIAVIILVMIQAGAGIAIVFFPDAYLATALTHSLTVSLLFTVLCYMAMIATRNRAY</sequence>
<organism evidence="12 13">
    <name type="scientific">Natribacillus halophilus</name>
    <dbReference type="NCBI Taxonomy" id="549003"/>
    <lineage>
        <taxon>Bacteria</taxon>
        <taxon>Bacillati</taxon>
        <taxon>Bacillota</taxon>
        <taxon>Bacilli</taxon>
        <taxon>Bacillales</taxon>
        <taxon>Bacillaceae</taxon>
        <taxon>Natribacillus</taxon>
    </lineage>
</organism>
<dbReference type="InterPro" id="IPR023755">
    <property type="entry name" value="HemeA_Synthase_type1"/>
</dbReference>
<keyword evidence="5 11" id="KW-1133">Transmembrane helix</keyword>
<keyword evidence="9 11" id="KW-0472">Membrane</keyword>
<comment type="subunit">
    <text evidence="11">Interacts with CtaB.</text>
</comment>
<evidence type="ECO:0000256" key="2">
    <source>
        <dbReference type="ARBA" id="ARBA00022475"/>
    </source>
</evidence>
<dbReference type="HAMAP" id="MF_01664">
    <property type="entry name" value="HemeA_synth_type1"/>
    <property type="match status" value="1"/>
</dbReference>
<reference evidence="12 13" key="1">
    <citation type="submission" date="2016-10" db="EMBL/GenBank/DDBJ databases">
        <authorList>
            <person name="de Groot N.N."/>
        </authorList>
    </citation>
    <scope>NUCLEOTIDE SEQUENCE [LARGE SCALE GENOMIC DNA]</scope>
    <source>
        <strain evidence="12 13">DSM 21771</strain>
    </source>
</reference>
<keyword evidence="7 11" id="KW-0408">Iron</keyword>
<dbReference type="OrthoDB" id="9816428at2"/>
<evidence type="ECO:0000256" key="10">
    <source>
        <dbReference type="ARBA" id="ARBA00023157"/>
    </source>
</evidence>
<evidence type="ECO:0000256" key="1">
    <source>
        <dbReference type="ARBA" id="ARBA00004141"/>
    </source>
</evidence>
<dbReference type="InterPro" id="IPR003780">
    <property type="entry name" value="COX15/CtaA_fam"/>
</dbReference>
<dbReference type="GO" id="GO:0005886">
    <property type="term" value="C:plasma membrane"/>
    <property type="evidence" value="ECO:0007669"/>
    <property type="project" value="UniProtKB-SubCell"/>
</dbReference>
<keyword evidence="6 11" id="KW-0560">Oxidoreductase</keyword>
<proteinExistence type="inferred from homology"/>
<evidence type="ECO:0000256" key="6">
    <source>
        <dbReference type="ARBA" id="ARBA00023002"/>
    </source>
</evidence>
<dbReference type="GO" id="GO:0120547">
    <property type="term" value="F:heme A synthase activity"/>
    <property type="evidence" value="ECO:0007669"/>
    <property type="project" value="UniProtKB-EC"/>
</dbReference>
<feature type="binding site" description="axial binding residue" evidence="11">
    <location>
        <position position="209"/>
    </location>
    <ligand>
        <name>heme</name>
        <dbReference type="ChEBI" id="CHEBI:30413"/>
    </ligand>
    <ligandPart>
        <name>Fe</name>
        <dbReference type="ChEBI" id="CHEBI:18248"/>
    </ligandPart>
</feature>
<evidence type="ECO:0000256" key="4">
    <source>
        <dbReference type="ARBA" id="ARBA00022723"/>
    </source>
</evidence>
<comment type="pathway">
    <text evidence="11">Porphyrin-containing compound metabolism; heme A biosynthesis; heme A from heme O: step 1/1.</text>
</comment>
<feature type="transmembrane region" description="Helical" evidence="11">
    <location>
        <begin position="207"/>
        <end position="225"/>
    </location>
</feature>
<evidence type="ECO:0000256" key="9">
    <source>
        <dbReference type="ARBA" id="ARBA00023136"/>
    </source>
</evidence>
<dbReference type="AlphaFoldDB" id="A0A1G8MC72"/>
<dbReference type="GO" id="GO:0006784">
    <property type="term" value="P:heme A biosynthetic process"/>
    <property type="evidence" value="ECO:0007669"/>
    <property type="project" value="UniProtKB-UniRule"/>
</dbReference>
<name>A0A1G8MC72_9BACI</name>
<keyword evidence="13" id="KW-1185">Reference proteome</keyword>
<dbReference type="InterPro" id="IPR050450">
    <property type="entry name" value="COX15/CtaA_HemeA_synthase"/>
</dbReference>
<evidence type="ECO:0000256" key="3">
    <source>
        <dbReference type="ARBA" id="ARBA00022692"/>
    </source>
</evidence>
<keyword evidence="2 11" id="KW-1003">Cell membrane</keyword>
<dbReference type="EC" id="1.17.99.9" evidence="11"/>
<keyword evidence="3 11" id="KW-0812">Transmembrane</keyword>
<comment type="catalytic activity">
    <reaction evidence="11">
        <text>Fe(II)-heme o + 2 A + H2O = Fe(II)-heme a + 2 AH2</text>
        <dbReference type="Rhea" id="RHEA:63388"/>
        <dbReference type="ChEBI" id="CHEBI:13193"/>
        <dbReference type="ChEBI" id="CHEBI:15377"/>
        <dbReference type="ChEBI" id="CHEBI:17499"/>
        <dbReference type="ChEBI" id="CHEBI:60530"/>
        <dbReference type="ChEBI" id="CHEBI:61715"/>
        <dbReference type="EC" id="1.17.99.9"/>
    </reaction>
</comment>
<gene>
    <name evidence="11" type="primary">ctaA</name>
    <name evidence="12" type="ORF">SAMN04488123_10490</name>
</gene>
<feature type="transmembrane region" description="Helical" evidence="11">
    <location>
        <begin position="92"/>
        <end position="114"/>
    </location>
</feature>
<evidence type="ECO:0000256" key="11">
    <source>
        <dbReference type="HAMAP-Rule" id="MF_01664"/>
    </source>
</evidence>
<comment type="subcellular location">
    <subcellularLocation>
        <location evidence="11">Cell membrane</location>
        <topology evidence="11">Multi-pass membrane protein</topology>
    </subcellularLocation>
    <subcellularLocation>
        <location evidence="1">Membrane</location>
        <topology evidence="1">Multi-pass membrane protein</topology>
    </subcellularLocation>
</comment>
<comment type="similarity">
    <text evidence="11">Belongs to the COX15/CtaA family. Type 1 subfamily.</text>
</comment>
<comment type="cofactor">
    <cofactor evidence="11">
        <name>heme b</name>
        <dbReference type="ChEBI" id="CHEBI:60344"/>
    </cofactor>
</comment>
<dbReference type="Pfam" id="PF02628">
    <property type="entry name" value="COX15-CtaA"/>
    <property type="match status" value="1"/>
</dbReference>
<evidence type="ECO:0000256" key="8">
    <source>
        <dbReference type="ARBA" id="ARBA00023133"/>
    </source>
</evidence>
<feature type="transmembrane region" description="Helical" evidence="11">
    <location>
        <begin position="267"/>
        <end position="290"/>
    </location>
</feature>
<evidence type="ECO:0000313" key="12">
    <source>
        <dbReference type="EMBL" id="SDI65538.1"/>
    </source>
</evidence>
<keyword evidence="10" id="KW-1015">Disulfide bond</keyword>
<dbReference type="GO" id="GO:0046872">
    <property type="term" value="F:metal ion binding"/>
    <property type="evidence" value="ECO:0007669"/>
    <property type="project" value="UniProtKB-KW"/>
</dbReference>
<evidence type="ECO:0000256" key="7">
    <source>
        <dbReference type="ARBA" id="ARBA00023004"/>
    </source>
</evidence>
<keyword evidence="4 11" id="KW-0479">Metal-binding</keyword>